<feature type="compositionally biased region" description="Basic and acidic residues" evidence="1">
    <location>
        <begin position="133"/>
        <end position="145"/>
    </location>
</feature>
<accession>A0A8H4RFE2</accession>
<dbReference type="OrthoDB" id="3554803at2759"/>
<feature type="region of interest" description="Disordered" evidence="1">
    <location>
        <begin position="117"/>
        <end position="164"/>
    </location>
</feature>
<protein>
    <submittedName>
        <fullName evidence="2">Uncharacterized protein</fullName>
    </submittedName>
</protein>
<dbReference type="Proteomes" id="UP000566819">
    <property type="component" value="Unassembled WGS sequence"/>
</dbReference>
<feature type="region of interest" description="Disordered" evidence="1">
    <location>
        <begin position="394"/>
        <end position="437"/>
    </location>
</feature>
<keyword evidence="3" id="KW-1185">Reference proteome</keyword>
<name>A0A8H4RFE2_9HELO</name>
<gene>
    <name evidence="2" type="ORF">G7Y89_g10487</name>
</gene>
<dbReference type="AlphaFoldDB" id="A0A8H4RFE2"/>
<evidence type="ECO:0000313" key="3">
    <source>
        <dbReference type="Proteomes" id="UP000566819"/>
    </source>
</evidence>
<organism evidence="2 3">
    <name type="scientific">Cudoniella acicularis</name>
    <dbReference type="NCBI Taxonomy" id="354080"/>
    <lineage>
        <taxon>Eukaryota</taxon>
        <taxon>Fungi</taxon>
        <taxon>Dikarya</taxon>
        <taxon>Ascomycota</taxon>
        <taxon>Pezizomycotina</taxon>
        <taxon>Leotiomycetes</taxon>
        <taxon>Helotiales</taxon>
        <taxon>Tricladiaceae</taxon>
        <taxon>Cudoniella</taxon>
    </lineage>
</organism>
<reference evidence="2 3" key="1">
    <citation type="submission" date="2020-03" db="EMBL/GenBank/DDBJ databases">
        <title>Draft Genome Sequence of Cudoniella acicularis.</title>
        <authorList>
            <person name="Buettner E."/>
            <person name="Kellner H."/>
        </authorList>
    </citation>
    <scope>NUCLEOTIDE SEQUENCE [LARGE SCALE GENOMIC DNA]</scope>
    <source>
        <strain evidence="2 3">DSM 108380</strain>
    </source>
</reference>
<dbReference type="EMBL" id="JAAMPI010000930">
    <property type="protein sequence ID" value="KAF4627669.1"/>
    <property type="molecule type" value="Genomic_DNA"/>
</dbReference>
<evidence type="ECO:0000313" key="2">
    <source>
        <dbReference type="EMBL" id="KAF4627669.1"/>
    </source>
</evidence>
<evidence type="ECO:0000256" key="1">
    <source>
        <dbReference type="SAM" id="MobiDB-lite"/>
    </source>
</evidence>
<feature type="compositionally biased region" description="Basic residues" evidence="1">
    <location>
        <begin position="208"/>
        <end position="217"/>
    </location>
</feature>
<proteinExistence type="predicted"/>
<feature type="compositionally biased region" description="Polar residues" evidence="1">
    <location>
        <begin position="149"/>
        <end position="164"/>
    </location>
</feature>
<feature type="region of interest" description="Disordered" evidence="1">
    <location>
        <begin position="641"/>
        <end position="687"/>
    </location>
</feature>
<feature type="compositionally biased region" description="Low complexity" evidence="1">
    <location>
        <begin position="293"/>
        <end position="305"/>
    </location>
</feature>
<feature type="compositionally biased region" description="Basic residues" evidence="1">
    <location>
        <begin position="53"/>
        <end position="65"/>
    </location>
</feature>
<feature type="region of interest" description="Disordered" evidence="1">
    <location>
        <begin position="264"/>
        <end position="307"/>
    </location>
</feature>
<feature type="region of interest" description="Disordered" evidence="1">
    <location>
        <begin position="201"/>
        <end position="226"/>
    </location>
</feature>
<sequence length="1016" mass="113114">MPHFNIHWKGCPHRRLPRIRSASVGSRSRSLAQIAAEEVRRRPLSAELERERRKQRLANRRRQGRSSKTSSAAVQVRKRSSRPVRYSSTQSLGRSTSQIYLVRGITGERIVSRNLVERSRSVSNSPPISPHVRSKDAAVDFKPGDRVGGSTSRTPRSQQPNNIYPVTGVADTRAYWTSASPVNRKRPFDTSLSTQITPKFTGEEGLRRKPARQRNNRPLHTASWGRNYDPRIYPNHATGNVETPGLFTDVSLTKNPDIVITSPHSSFKTERKATTDDPELWGTLDSTREPAETTQSGTTSITSSSQNFESEFISRTKSRTRELNRFAKELGLHWKAVQSLPNQTLFASPSTTTISAHTIGEFLPFHAEFQAAGLAITSLEQRGVSPRKLIEKKGPFSENVSPKNMTGNSEQQATRQDMNTGKRLTRIPGNDGLNSSVGSTSIGTTIIGFTPPHEKTYGQRTEQKRAYTPSSEFTAIGFTPPHEIYLPKPKASAPAPAPAPQPQVSARASIPWLRKPSQSPKAPLSVAKISNASTYTNGKKPQPMAQVFEDEANQDPDIGWNNLKYEGDDSPHQVSLPRYKQRCDAATQTDPIYATSSLRNDIWYSDVGTQTGLDVSNSLPPEVKDVTIHRERFEMIRAPISSGRSKSFPPAMTKRSEEPDRLFGNAGLTEGENKSSPKPLQPWKGHDHQTQTIKNNYFSISTATHSTYPENRPLEGQRNGGKAHSGIPHFGSAFRAEKMAVQAPSVLTHEASVLTRCTQCHIEPNDSTQEIDGQMQSNNQRGVEEYSTIASQQCCPQRSTFDSVYSPDLQQTATNEARKDVSTGLLESPVKPLCNDRDHVNDSETRPQQRSYDENSIDEYAKLHPVKDPVKRRLHPLMKPMVSPTYPNSSNHRPSAQKHRHHHSPKAHHSTSSHPGPRHRTSSQHNPHRRHSHQKPPVHLKDRALLDSKSGSATSLETRTKDYYCACTDQQLFHGLHVAAVACCDPSIDRLIEEVTGCGVRDYLADLSKLDGLERT</sequence>
<feature type="compositionally biased region" description="Polar residues" evidence="1">
    <location>
        <begin position="885"/>
        <end position="894"/>
    </location>
</feature>
<feature type="region of interest" description="Disordered" evidence="1">
    <location>
        <begin position="46"/>
        <end position="93"/>
    </location>
</feature>
<comment type="caution">
    <text evidence="2">The sequence shown here is derived from an EMBL/GenBank/DDBJ whole genome shotgun (WGS) entry which is preliminary data.</text>
</comment>
<feature type="compositionally biased region" description="Basic and acidic residues" evidence="1">
    <location>
        <begin position="834"/>
        <end position="871"/>
    </location>
</feature>
<feature type="region of interest" description="Disordered" evidence="1">
    <location>
        <begin position="812"/>
        <end position="953"/>
    </location>
</feature>
<feature type="compositionally biased region" description="Basic residues" evidence="1">
    <location>
        <begin position="895"/>
        <end position="938"/>
    </location>
</feature>
<feature type="compositionally biased region" description="Polar residues" evidence="1">
    <location>
        <begin position="398"/>
        <end position="419"/>
    </location>
</feature>